<organism evidence="9 10">
    <name type="scientific">Desulfosarcina ovata subsp. sediminis</name>
    <dbReference type="NCBI Taxonomy" id="885957"/>
    <lineage>
        <taxon>Bacteria</taxon>
        <taxon>Pseudomonadati</taxon>
        <taxon>Thermodesulfobacteriota</taxon>
        <taxon>Desulfobacteria</taxon>
        <taxon>Desulfobacterales</taxon>
        <taxon>Desulfosarcinaceae</taxon>
        <taxon>Desulfosarcina</taxon>
    </lineage>
</organism>
<evidence type="ECO:0000256" key="6">
    <source>
        <dbReference type="ARBA" id="ARBA00035141"/>
    </source>
</evidence>
<name>A0A5K7ZBV4_9BACT</name>
<dbReference type="RefSeq" id="WP_155308340.1">
    <property type="nucleotide sequence ID" value="NZ_AP021876.1"/>
</dbReference>
<accession>A0A5K7ZBV4</accession>
<dbReference type="Gene3D" id="4.10.640.10">
    <property type="entry name" value="Ribosomal protein S18"/>
    <property type="match status" value="1"/>
</dbReference>
<evidence type="ECO:0000256" key="7">
    <source>
        <dbReference type="HAMAP-Rule" id="MF_00270"/>
    </source>
</evidence>
<keyword evidence="4 7" id="KW-0689">Ribosomal protein</keyword>
<evidence type="ECO:0000256" key="4">
    <source>
        <dbReference type="ARBA" id="ARBA00022980"/>
    </source>
</evidence>
<dbReference type="GO" id="GO:0006412">
    <property type="term" value="P:translation"/>
    <property type="evidence" value="ECO:0007669"/>
    <property type="project" value="UniProtKB-UniRule"/>
</dbReference>
<evidence type="ECO:0000256" key="3">
    <source>
        <dbReference type="ARBA" id="ARBA00022884"/>
    </source>
</evidence>
<comment type="function">
    <text evidence="7">Binds as a heterodimer with protein bS6 to the central domain of the 16S rRNA, where it helps stabilize the platform of the 30S subunit.</text>
</comment>
<dbReference type="GO" id="GO:0003735">
    <property type="term" value="F:structural constituent of ribosome"/>
    <property type="evidence" value="ECO:0007669"/>
    <property type="project" value="InterPro"/>
</dbReference>
<dbReference type="AlphaFoldDB" id="A0A5K7ZBV4"/>
<reference evidence="9 10" key="1">
    <citation type="submission" date="2019-11" db="EMBL/GenBank/DDBJ databases">
        <title>Comparative genomics of hydrocarbon-degrading Desulfosarcina strains.</title>
        <authorList>
            <person name="Watanabe M."/>
            <person name="Kojima H."/>
            <person name="Fukui M."/>
        </authorList>
    </citation>
    <scope>NUCLEOTIDE SEQUENCE [LARGE SCALE GENOMIC DNA]</scope>
    <source>
        <strain evidence="9 10">28bB2T</strain>
    </source>
</reference>
<dbReference type="GO" id="GO:0022627">
    <property type="term" value="C:cytosolic small ribosomal subunit"/>
    <property type="evidence" value="ECO:0007669"/>
    <property type="project" value="TreeGrafter"/>
</dbReference>
<evidence type="ECO:0000256" key="1">
    <source>
        <dbReference type="ARBA" id="ARBA00005589"/>
    </source>
</evidence>
<dbReference type="PANTHER" id="PTHR13479:SF40">
    <property type="entry name" value="SMALL RIBOSOMAL SUBUNIT PROTEIN BS18M"/>
    <property type="match status" value="1"/>
</dbReference>
<dbReference type="NCBIfam" id="TIGR00165">
    <property type="entry name" value="S18"/>
    <property type="match status" value="1"/>
</dbReference>
<dbReference type="HAMAP" id="MF_00270">
    <property type="entry name" value="Ribosomal_bS18"/>
    <property type="match status" value="1"/>
</dbReference>
<dbReference type="EMBL" id="AP021876">
    <property type="protein sequence ID" value="BBO79442.1"/>
    <property type="molecule type" value="Genomic_DNA"/>
</dbReference>
<dbReference type="InterPro" id="IPR018275">
    <property type="entry name" value="Ribosomal_bS18_CS"/>
</dbReference>
<keyword evidence="2 7" id="KW-0699">rRNA-binding</keyword>
<dbReference type="Pfam" id="PF01084">
    <property type="entry name" value="Ribosomal_S18"/>
    <property type="match status" value="1"/>
</dbReference>
<evidence type="ECO:0000256" key="2">
    <source>
        <dbReference type="ARBA" id="ARBA00022730"/>
    </source>
</evidence>
<dbReference type="PROSITE" id="PS00057">
    <property type="entry name" value="RIBOSOMAL_S18"/>
    <property type="match status" value="1"/>
</dbReference>
<dbReference type="KEGG" id="dov:DSCO28_00080"/>
<proteinExistence type="inferred from homology"/>
<dbReference type="FunFam" id="4.10.640.10:FF:000004">
    <property type="entry name" value="30S ribosomal protein S18"/>
    <property type="match status" value="1"/>
</dbReference>
<dbReference type="PRINTS" id="PR00974">
    <property type="entry name" value="RIBOSOMALS18"/>
</dbReference>
<evidence type="ECO:0000256" key="8">
    <source>
        <dbReference type="RuleBase" id="RU003910"/>
    </source>
</evidence>
<dbReference type="InterPro" id="IPR001648">
    <property type="entry name" value="Ribosomal_bS18"/>
</dbReference>
<sequence length="87" mass="10222">MAVAKPRPKRKKRRVFHRRKVCRFCADQSLVIDYKDPKALKYFTTERGKIIPRRISGTCAKHQRQLTHAIKRARTIALLPYVGTFDL</sequence>
<evidence type="ECO:0000313" key="10">
    <source>
        <dbReference type="Proteomes" id="UP000425960"/>
    </source>
</evidence>
<comment type="subunit">
    <text evidence="7">Part of the 30S ribosomal subunit. Forms a tight heterodimer with protein bS6.</text>
</comment>
<gene>
    <name evidence="7" type="primary">rpsR</name>
    <name evidence="9" type="ORF">DSCO28_00080</name>
</gene>
<evidence type="ECO:0000256" key="5">
    <source>
        <dbReference type="ARBA" id="ARBA00023274"/>
    </source>
</evidence>
<dbReference type="InterPro" id="IPR036870">
    <property type="entry name" value="Ribosomal_bS18_sf"/>
</dbReference>
<evidence type="ECO:0000313" key="9">
    <source>
        <dbReference type="EMBL" id="BBO79442.1"/>
    </source>
</evidence>
<keyword evidence="5 7" id="KW-0687">Ribonucleoprotein</keyword>
<dbReference type="SUPFAM" id="SSF46911">
    <property type="entry name" value="Ribosomal protein S18"/>
    <property type="match status" value="1"/>
</dbReference>
<dbReference type="Proteomes" id="UP000425960">
    <property type="component" value="Chromosome"/>
</dbReference>
<dbReference type="PANTHER" id="PTHR13479">
    <property type="entry name" value="30S RIBOSOMAL PROTEIN S18"/>
    <property type="match status" value="1"/>
</dbReference>
<comment type="similarity">
    <text evidence="1 7 8">Belongs to the bacterial ribosomal protein bS18 family.</text>
</comment>
<dbReference type="GO" id="GO:0070181">
    <property type="term" value="F:small ribosomal subunit rRNA binding"/>
    <property type="evidence" value="ECO:0007669"/>
    <property type="project" value="TreeGrafter"/>
</dbReference>
<keyword evidence="3 7" id="KW-0694">RNA-binding</keyword>
<protein>
    <recommendedName>
        <fullName evidence="6 7">Small ribosomal subunit protein bS18</fullName>
    </recommendedName>
</protein>